<dbReference type="InterPro" id="IPR012001">
    <property type="entry name" value="Thiamin_PyroP_enz_TPP-bd_dom"/>
</dbReference>
<name>A0A927R9H7_9ACTN</name>
<dbReference type="PANTHER" id="PTHR42818">
    <property type="entry name" value="SULFOPYRUVATE DECARBOXYLASE SUBUNIT ALPHA"/>
    <property type="match status" value="1"/>
</dbReference>
<evidence type="ECO:0000313" key="7">
    <source>
        <dbReference type="Proteomes" id="UP000649753"/>
    </source>
</evidence>
<dbReference type="Pfam" id="PF02776">
    <property type="entry name" value="TPP_enzyme_N"/>
    <property type="match status" value="1"/>
</dbReference>
<comment type="caution">
    <text evidence="6">The sequence shown here is derived from an EMBL/GenBank/DDBJ whole genome shotgun (WGS) entry which is preliminary data.</text>
</comment>
<reference evidence="6" key="1">
    <citation type="submission" date="2020-10" db="EMBL/GenBank/DDBJ databases">
        <title>Sequencing the genomes of 1000 actinobacteria strains.</title>
        <authorList>
            <person name="Klenk H.-P."/>
        </authorList>
    </citation>
    <scope>NUCLEOTIDE SEQUENCE</scope>
    <source>
        <strain evidence="6">DSM 46832</strain>
    </source>
</reference>
<dbReference type="PANTHER" id="PTHR42818:SF1">
    <property type="entry name" value="SULFOPYRUVATE DECARBOXYLASE"/>
    <property type="match status" value="1"/>
</dbReference>
<keyword evidence="1" id="KW-0210">Decarboxylase</keyword>
<organism evidence="6 7">
    <name type="scientific">Plantactinospora soyae</name>
    <dbReference type="NCBI Taxonomy" id="1544732"/>
    <lineage>
        <taxon>Bacteria</taxon>
        <taxon>Bacillati</taxon>
        <taxon>Actinomycetota</taxon>
        <taxon>Actinomycetes</taxon>
        <taxon>Micromonosporales</taxon>
        <taxon>Micromonosporaceae</taxon>
        <taxon>Plantactinospora</taxon>
    </lineage>
</organism>
<evidence type="ECO:0000259" key="5">
    <source>
        <dbReference type="Pfam" id="PF02776"/>
    </source>
</evidence>
<sequence>MIRAEELMGALVDHAVTMVTGVPCSFLTPVINRAIGDPRVRYLAATQEGEAAAIAAGAWLGGGLGCVISQNSGLGNMVNPLTSLLHPAGIPALLLVTWRGEPGRPDEPQHGLMGRITPGLLDLMEVPHATLPADPEALSGAFAVATGELLRAGRPYAFVIPKGTVAAEPLNESALSRRTGRIVRHLPDGPAPSRWAALECLLSELPESAAVVSTTGMTSRELYEIADREQHFYLVGAMGSAGAVGLGVAAHTTRPVVVVDGDGALLMRLGGLATIGAYGGDNLVHVVLDNGVHDSTGGQRTLASTVDFVAAAAACGYRQLHDCTRPEAFRVAIGAALAGPGPSLVRLRTRPGSRSGLGRPAVTPAQVARRFRRFVTTAPTGGRVGADEVLGVVA</sequence>
<dbReference type="GO" id="GO:0033980">
    <property type="term" value="F:phosphonopyruvate decarboxylase activity"/>
    <property type="evidence" value="ECO:0007669"/>
    <property type="project" value="UniProtKB-EC"/>
</dbReference>
<dbReference type="CDD" id="cd07035">
    <property type="entry name" value="TPP_PYR_POX_like"/>
    <property type="match status" value="1"/>
</dbReference>
<evidence type="ECO:0000259" key="4">
    <source>
        <dbReference type="Pfam" id="PF02775"/>
    </source>
</evidence>
<dbReference type="Gene3D" id="3.40.50.970">
    <property type="match status" value="2"/>
</dbReference>
<dbReference type="Proteomes" id="UP000649753">
    <property type="component" value="Unassembled WGS sequence"/>
</dbReference>
<dbReference type="GO" id="GO:0032923">
    <property type="term" value="P:organic phosphonate biosynthetic process"/>
    <property type="evidence" value="ECO:0007669"/>
    <property type="project" value="InterPro"/>
</dbReference>
<dbReference type="InterPro" id="IPR051818">
    <property type="entry name" value="TPP_dependent_decarboxylase"/>
</dbReference>
<proteinExistence type="predicted"/>
<dbReference type="GO" id="GO:0030976">
    <property type="term" value="F:thiamine pyrophosphate binding"/>
    <property type="evidence" value="ECO:0007669"/>
    <property type="project" value="InterPro"/>
</dbReference>
<protein>
    <submittedName>
        <fullName evidence="6">Phosphonopyruvate decarboxylase</fullName>
        <ecNumber evidence="6">4.1.1.82</ecNumber>
    </submittedName>
</protein>
<dbReference type="EMBL" id="JADBEB010000001">
    <property type="protein sequence ID" value="MBE1489811.1"/>
    <property type="molecule type" value="Genomic_DNA"/>
</dbReference>
<dbReference type="RefSeq" id="WP_192769209.1">
    <property type="nucleotide sequence ID" value="NZ_JADBEB010000001.1"/>
</dbReference>
<keyword evidence="7" id="KW-1185">Reference proteome</keyword>
<dbReference type="InterPro" id="IPR011766">
    <property type="entry name" value="TPP_enzyme_TPP-bd"/>
</dbReference>
<dbReference type="InterPro" id="IPR017684">
    <property type="entry name" value="Phosphono-pyrv_decarboxylase"/>
</dbReference>
<evidence type="ECO:0000256" key="1">
    <source>
        <dbReference type="ARBA" id="ARBA00022793"/>
    </source>
</evidence>
<evidence type="ECO:0000256" key="3">
    <source>
        <dbReference type="ARBA" id="ARBA00023239"/>
    </source>
</evidence>
<evidence type="ECO:0000313" key="6">
    <source>
        <dbReference type="EMBL" id="MBE1489811.1"/>
    </source>
</evidence>
<keyword evidence="3 6" id="KW-0456">Lyase</keyword>
<dbReference type="GO" id="GO:0000287">
    <property type="term" value="F:magnesium ion binding"/>
    <property type="evidence" value="ECO:0007669"/>
    <property type="project" value="UniProtKB-ARBA"/>
</dbReference>
<evidence type="ECO:0000256" key="2">
    <source>
        <dbReference type="ARBA" id="ARBA00023052"/>
    </source>
</evidence>
<dbReference type="AlphaFoldDB" id="A0A927R9H7"/>
<dbReference type="InterPro" id="IPR029061">
    <property type="entry name" value="THDP-binding"/>
</dbReference>
<dbReference type="Pfam" id="PF02775">
    <property type="entry name" value="TPP_enzyme_C"/>
    <property type="match status" value="1"/>
</dbReference>
<feature type="domain" description="Thiamine pyrophosphate enzyme N-terminal TPP-binding" evidence="5">
    <location>
        <begin position="5"/>
        <end position="111"/>
    </location>
</feature>
<keyword evidence="2" id="KW-0786">Thiamine pyrophosphate</keyword>
<dbReference type="EC" id="4.1.1.82" evidence="6"/>
<gene>
    <name evidence="6" type="ORF">H4W31_005449</name>
</gene>
<accession>A0A927R9H7</accession>
<dbReference type="NCBIfam" id="TIGR03297">
    <property type="entry name" value="Ppyr-DeCO2ase"/>
    <property type="match status" value="1"/>
</dbReference>
<feature type="domain" description="Thiamine pyrophosphate enzyme TPP-binding" evidence="4">
    <location>
        <begin position="221"/>
        <end position="345"/>
    </location>
</feature>
<dbReference type="SUPFAM" id="SSF52518">
    <property type="entry name" value="Thiamin diphosphate-binding fold (THDP-binding)"/>
    <property type="match status" value="2"/>
</dbReference>